<gene>
    <name evidence="2" type="ORF">GCM10009799_30980</name>
</gene>
<proteinExistence type="predicted"/>
<name>A0ABN2T8E0_9ACTN</name>
<feature type="transmembrane region" description="Helical" evidence="1">
    <location>
        <begin position="41"/>
        <end position="64"/>
    </location>
</feature>
<sequence length="132" mass="13347">MRTVLALVVAAVVWLLGTTLLAIGVPGLATVEQLESTSGRLAWFALPQFVLMFAMVLLAALTLGRGQLRSLLGTLVVLAPPVVALLAAAAIGAAGDVPGIVIVGKFVCGALGAGAACWLALPPKEPAVFPRP</sequence>
<accession>A0ABN2T8E0</accession>
<reference evidence="2 3" key="1">
    <citation type="journal article" date="2019" name="Int. J. Syst. Evol. Microbiol.">
        <title>The Global Catalogue of Microorganisms (GCM) 10K type strain sequencing project: providing services to taxonomists for standard genome sequencing and annotation.</title>
        <authorList>
            <consortium name="The Broad Institute Genomics Platform"/>
            <consortium name="The Broad Institute Genome Sequencing Center for Infectious Disease"/>
            <person name="Wu L."/>
            <person name="Ma J."/>
        </authorList>
    </citation>
    <scope>NUCLEOTIDE SEQUENCE [LARGE SCALE GENOMIC DNA]</scope>
    <source>
        <strain evidence="2 3">JCM 15313</strain>
    </source>
</reference>
<dbReference type="RefSeq" id="WP_344163085.1">
    <property type="nucleotide sequence ID" value="NZ_BAAAPC010000012.1"/>
</dbReference>
<keyword evidence="1" id="KW-1133">Transmembrane helix</keyword>
<feature type="transmembrane region" description="Helical" evidence="1">
    <location>
        <begin position="71"/>
        <end position="94"/>
    </location>
</feature>
<dbReference type="EMBL" id="BAAAPC010000012">
    <property type="protein sequence ID" value="GAA2001559.1"/>
    <property type="molecule type" value="Genomic_DNA"/>
</dbReference>
<organism evidence="2 3">
    <name type="scientific">Nocardiopsis rhodophaea</name>
    <dbReference type="NCBI Taxonomy" id="280238"/>
    <lineage>
        <taxon>Bacteria</taxon>
        <taxon>Bacillati</taxon>
        <taxon>Actinomycetota</taxon>
        <taxon>Actinomycetes</taxon>
        <taxon>Streptosporangiales</taxon>
        <taxon>Nocardiopsidaceae</taxon>
        <taxon>Nocardiopsis</taxon>
    </lineage>
</organism>
<feature type="transmembrane region" description="Helical" evidence="1">
    <location>
        <begin position="100"/>
        <end position="121"/>
    </location>
</feature>
<keyword evidence="1" id="KW-0472">Membrane</keyword>
<protein>
    <submittedName>
        <fullName evidence="2">Uncharacterized protein</fullName>
    </submittedName>
</protein>
<comment type="caution">
    <text evidence="2">The sequence shown here is derived from an EMBL/GenBank/DDBJ whole genome shotgun (WGS) entry which is preliminary data.</text>
</comment>
<evidence type="ECO:0000256" key="1">
    <source>
        <dbReference type="SAM" id="Phobius"/>
    </source>
</evidence>
<dbReference type="Proteomes" id="UP001501585">
    <property type="component" value="Unassembled WGS sequence"/>
</dbReference>
<keyword evidence="1" id="KW-0812">Transmembrane</keyword>
<keyword evidence="3" id="KW-1185">Reference proteome</keyword>
<evidence type="ECO:0000313" key="2">
    <source>
        <dbReference type="EMBL" id="GAA2001559.1"/>
    </source>
</evidence>
<evidence type="ECO:0000313" key="3">
    <source>
        <dbReference type="Proteomes" id="UP001501585"/>
    </source>
</evidence>